<evidence type="ECO:0000256" key="8">
    <source>
        <dbReference type="ARBA" id="ARBA00047364"/>
    </source>
</evidence>
<feature type="domain" description="Methionyl/Leucyl tRNA synthetase" evidence="9">
    <location>
        <begin position="313"/>
        <end position="481"/>
    </location>
</feature>
<evidence type="ECO:0000256" key="6">
    <source>
        <dbReference type="ARBA" id="ARBA00022917"/>
    </source>
</evidence>
<comment type="similarity">
    <text evidence="1">Belongs to the class-I aminoacyl-tRNA synthetase family. MetG type 1 subfamily.</text>
</comment>
<dbReference type="SUPFAM" id="SSF47323">
    <property type="entry name" value="Anticodon-binding domain of a subclass of class I aminoacyl-tRNA synthetases"/>
    <property type="match status" value="1"/>
</dbReference>
<dbReference type="InterPro" id="IPR001412">
    <property type="entry name" value="aa-tRNA-synth_I_CS"/>
</dbReference>
<dbReference type="GO" id="GO:0006431">
    <property type="term" value="P:methionyl-tRNA aminoacylation"/>
    <property type="evidence" value="ECO:0007669"/>
    <property type="project" value="TreeGrafter"/>
</dbReference>
<evidence type="ECO:0000256" key="2">
    <source>
        <dbReference type="ARBA" id="ARBA00022490"/>
    </source>
</evidence>
<dbReference type="InterPro" id="IPR009080">
    <property type="entry name" value="tRNAsynth_Ia_anticodon-bd"/>
</dbReference>
<keyword evidence="11" id="KW-1185">Reference proteome</keyword>
<dbReference type="Pfam" id="PF09334">
    <property type="entry name" value="tRNA-synt_1g"/>
    <property type="match status" value="2"/>
</dbReference>
<dbReference type="PANTHER" id="PTHR45765">
    <property type="entry name" value="METHIONINE--TRNA LIGASE"/>
    <property type="match status" value="1"/>
</dbReference>
<dbReference type="GO" id="GO:0005524">
    <property type="term" value="F:ATP binding"/>
    <property type="evidence" value="ECO:0007669"/>
    <property type="project" value="UniProtKB-KW"/>
</dbReference>
<dbReference type="GO" id="GO:0004825">
    <property type="term" value="F:methionine-tRNA ligase activity"/>
    <property type="evidence" value="ECO:0007669"/>
    <property type="project" value="UniProtKB-EC"/>
</dbReference>
<dbReference type="InterPro" id="IPR015413">
    <property type="entry name" value="Methionyl/Leucyl_tRNA_Synth"/>
</dbReference>
<dbReference type="RefSeq" id="WP_102243018.1">
    <property type="nucleotide sequence ID" value="NZ_CP025704.1"/>
</dbReference>
<evidence type="ECO:0000256" key="4">
    <source>
        <dbReference type="ARBA" id="ARBA00022741"/>
    </source>
</evidence>
<dbReference type="Proteomes" id="UP000235584">
    <property type="component" value="Chromosome"/>
</dbReference>
<evidence type="ECO:0000256" key="5">
    <source>
        <dbReference type="ARBA" id="ARBA00022840"/>
    </source>
</evidence>
<keyword evidence="7" id="KW-0030">Aminoacyl-tRNA synthetase</keyword>
<keyword evidence="3 10" id="KW-0436">Ligase</keyword>
<evidence type="ECO:0000256" key="7">
    <source>
        <dbReference type="ARBA" id="ARBA00023146"/>
    </source>
</evidence>
<keyword evidence="2" id="KW-0963">Cytoplasm</keyword>
<name>A0A2K9NRL4_BACTC</name>
<dbReference type="KEGG" id="bsto:C0V70_06285"/>
<feature type="domain" description="Methionyl/Leucyl tRNA synthetase" evidence="9">
    <location>
        <begin position="26"/>
        <end position="251"/>
    </location>
</feature>
<dbReference type="EMBL" id="CP025704">
    <property type="protein sequence ID" value="AUN97725.1"/>
    <property type="molecule type" value="Genomic_DNA"/>
</dbReference>
<evidence type="ECO:0000313" key="11">
    <source>
        <dbReference type="Proteomes" id="UP000235584"/>
    </source>
</evidence>
<reference evidence="10 11" key="1">
    <citation type="submission" date="2018-01" db="EMBL/GenBank/DDBJ databases">
        <title>Complete genome sequence of Bacteriovorax stolpii DSM12778.</title>
        <authorList>
            <person name="Tang B."/>
            <person name="Chang J."/>
        </authorList>
    </citation>
    <scope>NUCLEOTIDE SEQUENCE [LARGE SCALE GENOMIC DNA]</scope>
    <source>
        <strain evidence="10 11">DSM 12778</strain>
    </source>
</reference>
<dbReference type="PROSITE" id="PS00178">
    <property type="entry name" value="AA_TRNA_LIGASE_I"/>
    <property type="match status" value="1"/>
</dbReference>
<evidence type="ECO:0000256" key="3">
    <source>
        <dbReference type="ARBA" id="ARBA00022598"/>
    </source>
</evidence>
<dbReference type="InterPro" id="IPR029038">
    <property type="entry name" value="MetRS_Zn"/>
</dbReference>
<dbReference type="InterPro" id="IPR023458">
    <property type="entry name" value="Met-tRNA_ligase_1"/>
</dbReference>
<proteinExistence type="inferred from homology"/>
<dbReference type="InterPro" id="IPR014729">
    <property type="entry name" value="Rossmann-like_a/b/a_fold"/>
</dbReference>
<organism evidence="10 11">
    <name type="scientific">Bacteriovorax stolpii</name>
    <name type="common">Bdellovibrio stolpii</name>
    <dbReference type="NCBI Taxonomy" id="960"/>
    <lineage>
        <taxon>Bacteria</taxon>
        <taxon>Pseudomonadati</taxon>
        <taxon>Bdellovibrionota</taxon>
        <taxon>Bacteriovoracia</taxon>
        <taxon>Bacteriovoracales</taxon>
        <taxon>Bacteriovoracaceae</taxon>
        <taxon>Bacteriovorax</taxon>
    </lineage>
</organism>
<keyword evidence="6" id="KW-0648">Protein biosynthesis</keyword>
<evidence type="ECO:0000256" key="1">
    <source>
        <dbReference type="ARBA" id="ARBA00008258"/>
    </source>
</evidence>
<dbReference type="PANTHER" id="PTHR45765:SF1">
    <property type="entry name" value="METHIONINE--TRNA LIGASE, CYTOPLASMIC"/>
    <property type="match status" value="1"/>
</dbReference>
<dbReference type="GO" id="GO:0005829">
    <property type="term" value="C:cytosol"/>
    <property type="evidence" value="ECO:0007669"/>
    <property type="project" value="TreeGrafter"/>
</dbReference>
<keyword evidence="5" id="KW-0067">ATP-binding</keyword>
<evidence type="ECO:0000313" key="10">
    <source>
        <dbReference type="EMBL" id="AUN97725.1"/>
    </source>
</evidence>
<keyword evidence="4" id="KW-0547">Nucleotide-binding</keyword>
<sequence>MNKPQYTPPTDVKSVLNLLKRPKTAIVTGGMPYANGPLHLGHMAGAIIPPDIMARYMRMLIGKQNVLFVSGNDDHGSTSEASAFKAGIPVREFIDQIHDKQVQTVTRYSISYDIFSGTSQPDCYPTHKEVCQDFMQRLWDNKMLEKKITKQWYDPKISRFLQDRNVTGKCPNPNCANTSAYSDSCEVCGTQYDPSELINPKSSLSDATPELRDTAHLWLDMWKVSDQLTDWIKTKQNKWRKGVFNEVFETVQPAFQFDNTHEPAFKEMRTTLPKHKSRYAPGKKVVVQFENLNDYATGKKALEDKSIACEALDGWAHRSITRDVTWGIPVPEGIDPEMKGKTLYVWPDSLIAPISFTRVALAKQGRDPKEWERFWKDPEARIFQFLGQDNVYFYVLMQGAMWIGVRGSDTQDYTMTDVYSVFHLMVNGEKMSKSTGNYYTGDQLTEEMGYHPDQLRYFLSTLSLAEKQSNFDFETFKERNKFLAGPLNAAIEKPIAAVHSKFGGVVPNGKLLEKAEKETMKIVQMYVKNMEKADHITLLGQIENYARLINSFFVQYKPHDDRHDETERADGLYSCFYILKNLMIMLHPFVPETMDKVRVSLNLPESIFSIDELGQAIPAGHAIGQKGQYFPAVEGSSEE</sequence>
<dbReference type="Gene3D" id="1.10.730.10">
    <property type="entry name" value="Isoleucyl-tRNA Synthetase, Domain 1"/>
    <property type="match status" value="1"/>
</dbReference>
<accession>A0A2K9NRL4</accession>
<protein>
    <submittedName>
        <fullName evidence="10">Methionine--tRNA ligase</fullName>
    </submittedName>
</protein>
<dbReference type="SUPFAM" id="SSF52374">
    <property type="entry name" value="Nucleotidylyl transferase"/>
    <property type="match status" value="1"/>
</dbReference>
<dbReference type="Gene3D" id="2.170.220.10">
    <property type="match status" value="1"/>
</dbReference>
<dbReference type="AlphaFoldDB" id="A0A2K9NRL4"/>
<evidence type="ECO:0000259" key="9">
    <source>
        <dbReference type="Pfam" id="PF09334"/>
    </source>
</evidence>
<gene>
    <name evidence="10" type="ORF">C0V70_06285</name>
</gene>
<comment type="catalytic activity">
    <reaction evidence="8">
        <text>tRNA(Met) + L-methionine + ATP = L-methionyl-tRNA(Met) + AMP + diphosphate</text>
        <dbReference type="Rhea" id="RHEA:13481"/>
        <dbReference type="Rhea" id="RHEA-COMP:9667"/>
        <dbReference type="Rhea" id="RHEA-COMP:9698"/>
        <dbReference type="ChEBI" id="CHEBI:30616"/>
        <dbReference type="ChEBI" id="CHEBI:33019"/>
        <dbReference type="ChEBI" id="CHEBI:57844"/>
        <dbReference type="ChEBI" id="CHEBI:78442"/>
        <dbReference type="ChEBI" id="CHEBI:78530"/>
        <dbReference type="ChEBI" id="CHEBI:456215"/>
        <dbReference type="EC" id="6.1.1.10"/>
    </reaction>
</comment>
<dbReference type="SUPFAM" id="SSF57770">
    <property type="entry name" value="Methionyl-tRNA synthetase (MetRS), Zn-domain"/>
    <property type="match status" value="1"/>
</dbReference>
<dbReference type="Gene3D" id="3.40.50.620">
    <property type="entry name" value="HUPs"/>
    <property type="match status" value="2"/>
</dbReference>